<sequence length="45" mass="5107">MRFPEQRDVVVIDAEPHSGREYGGHNKQAGRQYSQIYCTVAVAEL</sequence>
<gene>
    <name evidence="1" type="ORF">C5L32_001831</name>
</gene>
<accession>A0A4R5NU68</accession>
<organism evidence="1 2">
    <name type="scientific">Lentilactobacillus buchneri DSM 20057</name>
    <dbReference type="NCBI Taxonomy" id="1423728"/>
    <lineage>
        <taxon>Bacteria</taxon>
        <taxon>Bacillati</taxon>
        <taxon>Bacillota</taxon>
        <taxon>Bacilli</taxon>
        <taxon>Lactobacillales</taxon>
        <taxon>Lactobacillaceae</taxon>
        <taxon>Lentilactobacillus</taxon>
    </lineage>
</organism>
<evidence type="ECO:0000313" key="2">
    <source>
        <dbReference type="Proteomes" id="UP000295181"/>
    </source>
</evidence>
<proteinExistence type="predicted"/>
<dbReference type="Proteomes" id="UP000295181">
    <property type="component" value="Unassembled WGS sequence"/>
</dbReference>
<dbReference type="AlphaFoldDB" id="A0A4R5NU68"/>
<name>A0A4R5NU68_LENBU</name>
<comment type="caution">
    <text evidence="1">The sequence shown here is derived from an EMBL/GenBank/DDBJ whole genome shotgun (WGS) entry which is preliminary data.</text>
</comment>
<reference evidence="1 2" key="1">
    <citation type="journal article" date="2019" name="Appl. Microbiol. Biotechnol.">
        <title>Uncovering carbohydrate metabolism through a genotype-phenotype association study of 56 lactic acid bacteria genomes.</title>
        <authorList>
            <person name="Buron-Moles G."/>
            <person name="Chailyan A."/>
            <person name="Dolejs I."/>
            <person name="Forster J."/>
            <person name="Miks M.H."/>
        </authorList>
    </citation>
    <scope>NUCLEOTIDE SEQUENCE [LARGE SCALE GENOMIC DNA]</scope>
    <source>
        <strain evidence="1 2">ATCC 4005</strain>
    </source>
</reference>
<evidence type="ECO:0000313" key="1">
    <source>
        <dbReference type="EMBL" id="TDG81176.1"/>
    </source>
</evidence>
<dbReference type="EMBL" id="PUFP01000005">
    <property type="protein sequence ID" value="TDG81176.1"/>
    <property type="molecule type" value="Genomic_DNA"/>
</dbReference>
<protein>
    <submittedName>
        <fullName evidence="1">Uncharacterized protein</fullName>
    </submittedName>
</protein>